<dbReference type="PANTHER" id="PTHR30336">
    <property type="entry name" value="INNER MEMBRANE PROTEIN, PROBABLE PERMEASE"/>
    <property type="match status" value="1"/>
</dbReference>
<feature type="transmembrane region" description="Helical" evidence="1">
    <location>
        <begin position="26"/>
        <end position="46"/>
    </location>
</feature>
<keyword evidence="1" id="KW-1133">Transmembrane helix</keyword>
<evidence type="ECO:0000313" key="3">
    <source>
        <dbReference type="EMBL" id="GAA4790175.1"/>
    </source>
</evidence>
<accession>A0ABP9B5D6</accession>
<dbReference type="EMBL" id="BAABJE010000005">
    <property type="protein sequence ID" value="GAA4790175.1"/>
    <property type="molecule type" value="Genomic_DNA"/>
</dbReference>
<sequence length="231" mass="25583">MSRGGLPPLIQRADGRRRRRRGPFRWLRRLLLLALLWIVGVATYIVHVGGRDDAAGDDVRADAIIVLGAAAYDARPSPVFEERLRHGIALYKRDIAPTLIFTGGFGGAGARFAESQVGRRYALSQGVPDRAILIETVSRNTRDNLGQAAALMRSRKLTRAVVVSDPLHLSRALRICAEIGIDCLGSATPTSRYRSFDTRWRFLAAEVYFFHRDLFAEVSAGLSRRLQGDSP</sequence>
<evidence type="ECO:0000313" key="4">
    <source>
        <dbReference type="Proteomes" id="UP001499959"/>
    </source>
</evidence>
<evidence type="ECO:0000259" key="2">
    <source>
        <dbReference type="Pfam" id="PF02698"/>
    </source>
</evidence>
<dbReference type="InterPro" id="IPR051599">
    <property type="entry name" value="Cell_Envelope_Assoc"/>
</dbReference>
<dbReference type="InterPro" id="IPR014729">
    <property type="entry name" value="Rossmann-like_a/b/a_fold"/>
</dbReference>
<dbReference type="Gene3D" id="3.40.50.620">
    <property type="entry name" value="HUPs"/>
    <property type="match status" value="1"/>
</dbReference>
<dbReference type="InterPro" id="IPR003848">
    <property type="entry name" value="DUF218"/>
</dbReference>
<dbReference type="RefSeq" id="WP_345302627.1">
    <property type="nucleotide sequence ID" value="NZ_BAABJE010000005.1"/>
</dbReference>
<feature type="domain" description="DUF218" evidence="2">
    <location>
        <begin position="62"/>
        <end position="199"/>
    </location>
</feature>
<reference evidence="4" key="1">
    <citation type="journal article" date="2019" name="Int. J. Syst. Evol. Microbiol.">
        <title>The Global Catalogue of Microorganisms (GCM) 10K type strain sequencing project: providing services to taxonomists for standard genome sequencing and annotation.</title>
        <authorList>
            <consortium name="The Broad Institute Genomics Platform"/>
            <consortium name="The Broad Institute Genome Sequencing Center for Infectious Disease"/>
            <person name="Wu L."/>
            <person name="Ma J."/>
        </authorList>
    </citation>
    <scope>NUCLEOTIDE SEQUENCE [LARGE SCALE GENOMIC DNA]</scope>
    <source>
        <strain evidence="4">JCM 18204</strain>
    </source>
</reference>
<dbReference type="Proteomes" id="UP001499959">
    <property type="component" value="Unassembled WGS sequence"/>
</dbReference>
<protein>
    <submittedName>
        <fullName evidence="3">YdcF family protein</fullName>
    </submittedName>
</protein>
<name>A0ABP9B5D6_9GAMM</name>
<organism evidence="3 4">
    <name type="scientific">Lysobacter hankyongensis</name>
    <dbReference type="NCBI Taxonomy" id="1176535"/>
    <lineage>
        <taxon>Bacteria</taxon>
        <taxon>Pseudomonadati</taxon>
        <taxon>Pseudomonadota</taxon>
        <taxon>Gammaproteobacteria</taxon>
        <taxon>Lysobacterales</taxon>
        <taxon>Lysobacteraceae</taxon>
        <taxon>Lysobacter</taxon>
    </lineage>
</organism>
<comment type="caution">
    <text evidence="3">The sequence shown here is derived from an EMBL/GenBank/DDBJ whole genome shotgun (WGS) entry which is preliminary data.</text>
</comment>
<evidence type="ECO:0000256" key="1">
    <source>
        <dbReference type="SAM" id="Phobius"/>
    </source>
</evidence>
<keyword evidence="1" id="KW-0812">Transmembrane</keyword>
<proteinExistence type="predicted"/>
<dbReference type="PANTHER" id="PTHR30336:SF20">
    <property type="entry name" value="DUF218 DOMAIN-CONTAINING PROTEIN"/>
    <property type="match status" value="1"/>
</dbReference>
<dbReference type="Pfam" id="PF02698">
    <property type="entry name" value="DUF218"/>
    <property type="match status" value="1"/>
</dbReference>
<dbReference type="CDD" id="cd06259">
    <property type="entry name" value="YdcF-like"/>
    <property type="match status" value="1"/>
</dbReference>
<gene>
    <name evidence="3" type="ORF">GCM10023307_14330</name>
</gene>
<keyword evidence="4" id="KW-1185">Reference proteome</keyword>
<keyword evidence="1" id="KW-0472">Membrane</keyword>